<dbReference type="Pfam" id="PF07603">
    <property type="entry name" value="Lcl_C"/>
    <property type="match status" value="1"/>
</dbReference>
<dbReference type="InterPro" id="IPR011460">
    <property type="entry name" value="Lcl_C"/>
</dbReference>
<evidence type="ECO:0000313" key="2">
    <source>
        <dbReference type="EMBL" id="SUE33006.1"/>
    </source>
</evidence>
<dbReference type="AlphaFoldDB" id="A0A379MNG4"/>
<proteinExistence type="predicted"/>
<feature type="domain" description="BIG2" evidence="1">
    <location>
        <begin position="162"/>
        <end position="241"/>
    </location>
</feature>
<dbReference type="PROSITE" id="PS51257">
    <property type="entry name" value="PROKAR_LIPOPROTEIN"/>
    <property type="match status" value="1"/>
</dbReference>
<dbReference type="InterPro" id="IPR003343">
    <property type="entry name" value="Big_2"/>
</dbReference>
<dbReference type="SMART" id="SM00635">
    <property type="entry name" value="BID_2"/>
    <property type="match status" value="1"/>
</dbReference>
<dbReference type="InterPro" id="IPR024361">
    <property type="entry name" value="BACON"/>
</dbReference>
<dbReference type="Pfam" id="PF13004">
    <property type="entry name" value="BACON"/>
    <property type="match status" value="1"/>
</dbReference>
<evidence type="ECO:0000313" key="3">
    <source>
        <dbReference type="Proteomes" id="UP000255233"/>
    </source>
</evidence>
<dbReference type="CDD" id="cd14948">
    <property type="entry name" value="BACON"/>
    <property type="match status" value="1"/>
</dbReference>
<dbReference type="EMBL" id="UGVL01000001">
    <property type="protein sequence ID" value="SUE33006.1"/>
    <property type="molecule type" value="Genomic_DNA"/>
</dbReference>
<dbReference type="SUPFAM" id="SSF49373">
    <property type="entry name" value="Invasin/intimin cell-adhesion fragments"/>
    <property type="match status" value="1"/>
</dbReference>
<keyword evidence="3" id="KW-1185">Reference proteome</keyword>
<organism evidence="2 3">
    <name type="scientific">Rikenella microfusus</name>
    <dbReference type="NCBI Taxonomy" id="28139"/>
    <lineage>
        <taxon>Bacteria</taxon>
        <taxon>Pseudomonadati</taxon>
        <taxon>Bacteroidota</taxon>
        <taxon>Bacteroidia</taxon>
        <taxon>Bacteroidales</taxon>
        <taxon>Rikenellaceae</taxon>
        <taxon>Rikenella</taxon>
    </lineage>
</organism>
<dbReference type="RefSeq" id="WP_084135208.1">
    <property type="nucleotide sequence ID" value="NZ_UGVL01000001.1"/>
</dbReference>
<dbReference type="Gene3D" id="2.60.40.10">
    <property type="entry name" value="Immunoglobulins"/>
    <property type="match status" value="1"/>
</dbReference>
<evidence type="ECO:0000259" key="1">
    <source>
        <dbReference type="SMART" id="SM00635"/>
    </source>
</evidence>
<name>A0A379MNG4_9BACT</name>
<sequence length="624" mass="67695">MKKHLLLILSAVLVVTGCKKEKGGDGGNAFVPPAQEQLLQTAYADHEDTGGGFTFTTDAAWTATVDEGQAQVPGQSAVRTKSDARVAETGNNVVWLKLYNGDTEIYEGGSGTVTIRIEMDQNYTGEKRTATITVRSGNHVFTVTVVQEGTKQDGSGNPAPVPVEGIELSETELRLDAGETATLAASVTPENATIKSVTWASSDPQIATVHPVSGLITAVADGTAVVTATSSSNKKVSAGCTVTIGAGEEEPADDPEPEPTENIVVALDHGAGFHDLLTAEQAAWLAGNNTTQEEYWFDENSPYNRLSPKFAVAVADASPENTGIAYDDAELKRYNWVHAYDACKAYTNVPGAAPSGKWRVPTVKELQLIHSIPELRDGFETYDPHGRGEEVKYSYWSAVTMAGTDGLVAWPVWMENGATEDGMKTESRRVRCVRDLDYVVEPEPAPTENIIVVSDNGIAASDQLTTEEVDYLNRTDISAPGHTYDENSPYNKVSPKFALATRHTTLKDHADRNCYWTDAYEICKNYNQAGTGASGTWRLPTLAELQLIRTLYTIDEGEYWENLKGELLVNERHCSGVSKAGDPDKAWFMDPKGFEDENYQKVGFVMPLEKVGGGSAFVRCVRDL</sequence>
<dbReference type="Proteomes" id="UP000255233">
    <property type="component" value="Unassembled WGS sequence"/>
</dbReference>
<dbReference type="Pfam" id="PF02368">
    <property type="entry name" value="Big_2"/>
    <property type="match status" value="1"/>
</dbReference>
<accession>A0A379MNG4</accession>
<protein>
    <submittedName>
        <fullName evidence="2">Bacterial Ig-like domain (Group 2)</fullName>
    </submittedName>
</protein>
<gene>
    <name evidence="2" type="ORF">NCTC11190_00199</name>
</gene>
<dbReference type="InterPro" id="IPR013783">
    <property type="entry name" value="Ig-like_fold"/>
</dbReference>
<dbReference type="Gene3D" id="2.60.40.1080">
    <property type="match status" value="1"/>
</dbReference>
<dbReference type="InterPro" id="IPR008964">
    <property type="entry name" value="Invasin/intimin_cell_adhesion"/>
</dbReference>
<reference evidence="2 3" key="1">
    <citation type="submission" date="2018-06" db="EMBL/GenBank/DDBJ databases">
        <authorList>
            <consortium name="Pathogen Informatics"/>
            <person name="Doyle S."/>
        </authorList>
    </citation>
    <scope>NUCLEOTIDE SEQUENCE [LARGE SCALE GENOMIC DNA]</scope>
    <source>
        <strain evidence="2 3">NCTC11190</strain>
    </source>
</reference>
<dbReference type="OrthoDB" id="1100808at2"/>